<feature type="transmembrane region" description="Helical" evidence="8">
    <location>
        <begin position="249"/>
        <end position="270"/>
    </location>
</feature>
<proteinExistence type="inferred from homology"/>
<reference evidence="9 10" key="1">
    <citation type="submission" date="2015-05" db="EMBL/GenBank/DDBJ databases">
        <title>Draft genome sequence of Microvirga vignae strain BR3299, a novel nitrogen fixing bacteria isolated from Brazil semi-aired region.</title>
        <authorList>
            <person name="Zilli J.E."/>
            <person name="Passos S.R."/>
            <person name="Leite J."/>
            <person name="Baldani J.I."/>
            <person name="Xavier G.R."/>
            <person name="Rumjaneck N.G."/>
            <person name="Simoes-Araujo J.L."/>
        </authorList>
    </citation>
    <scope>NUCLEOTIDE SEQUENCE [LARGE SCALE GENOMIC DNA]</scope>
    <source>
        <strain evidence="9 10">BR3299</strain>
    </source>
</reference>
<feature type="transmembrane region" description="Helical" evidence="8">
    <location>
        <begin position="34"/>
        <end position="53"/>
    </location>
</feature>
<dbReference type="Proteomes" id="UP000035489">
    <property type="component" value="Unassembled WGS sequence"/>
</dbReference>
<dbReference type="PATRIC" id="fig|1225564.3.peg.5860"/>
<evidence type="ECO:0000256" key="1">
    <source>
        <dbReference type="ARBA" id="ARBA00004651"/>
    </source>
</evidence>
<evidence type="ECO:0000256" key="4">
    <source>
        <dbReference type="ARBA" id="ARBA00022475"/>
    </source>
</evidence>
<dbReference type="InterPro" id="IPR038770">
    <property type="entry name" value="Na+/solute_symporter_sf"/>
</dbReference>
<dbReference type="EMBL" id="LCYG01000062">
    <property type="protein sequence ID" value="KLK90946.1"/>
    <property type="molecule type" value="Genomic_DNA"/>
</dbReference>
<name>A0A0H1R7Z6_9HYPH</name>
<feature type="transmembrane region" description="Helical" evidence="8">
    <location>
        <begin position="277"/>
        <end position="301"/>
    </location>
</feature>
<keyword evidence="7 8" id="KW-0472">Membrane</keyword>
<keyword evidence="5 8" id="KW-0812">Transmembrane</keyword>
<evidence type="ECO:0000313" key="10">
    <source>
        <dbReference type="Proteomes" id="UP000035489"/>
    </source>
</evidence>
<dbReference type="GO" id="GO:0005886">
    <property type="term" value="C:plasma membrane"/>
    <property type="evidence" value="ECO:0007669"/>
    <property type="project" value="UniProtKB-SubCell"/>
</dbReference>
<evidence type="ECO:0000256" key="8">
    <source>
        <dbReference type="SAM" id="Phobius"/>
    </source>
</evidence>
<feature type="transmembrane region" description="Helical" evidence="8">
    <location>
        <begin position="96"/>
        <end position="116"/>
    </location>
</feature>
<feature type="transmembrane region" description="Helical" evidence="8">
    <location>
        <begin position="6"/>
        <end position="22"/>
    </location>
</feature>
<feature type="transmembrane region" description="Helical" evidence="8">
    <location>
        <begin position="160"/>
        <end position="179"/>
    </location>
</feature>
<feature type="transmembrane region" description="Helical" evidence="8">
    <location>
        <begin position="185"/>
        <end position="208"/>
    </location>
</feature>
<feature type="transmembrane region" description="Helical" evidence="8">
    <location>
        <begin position="220"/>
        <end position="243"/>
    </location>
</feature>
<sequence>MLDSVMIVFPVFGLIGIGYIARQTGFVSERMGEGLSEFVFTLSVPCLIFRTLVKAEIPAVQPWGYWISYFAGVAVVWVLATFIGKRLFGIKGVSGVVAGFSAGQANTIFVGVPMILKAYGDEGAVPLFMLIAVHLPVTMTLATVLAEGRQASPLIILRRLATHPIVIGILAGSAFRPIAPVVPAPIWQIMDLLASAAVPCALISMGIALRRYGLKMGWKLPTAISVLKLVVHPLVVLMLATQVFEMPPVWAGVAVLFASCPSGINAYLFAERYGEGVALASSAVTLSTVLALGTTLLWLYVLGVG</sequence>
<evidence type="ECO:0000313" key="9">
    <source>
        <dbReference type="EMBL" id="KLK90946.1"/>
    </source>
</evidence>
<dbReference type="Gene3D" id="1.20.1530.20">
    <property type="match status" value="1"/>
</dbReference>
<comment type="caution">
    <text evidence="9">The sequence shown here is derived from an EMBL/GenBank/DDBJ whole genome shotgun (WGS) entry which is preliminary data.</text>
</comment>
<keyword evidence="10" id="KW-1185">Reference proteome</keyword>
<feature type="transmembrane region" description="Helical" evidence="8">
    <location>
        <begin position="128"/>
        <end position="148"/>
    </location>
</feature>
<keyword evidence="4" id="KW-1003">Cell membrane</keyword>
<gene>
    <name evidence="9" type="ORF">AA309_22405</name>
</gene>
<evidence type="ECO:0000256" key="7">
    <source>
        <dbReference type="ARBA" id="ARBA00023136"/>
    </source>
</evidence>
<dbReference type="RefSeq" id="WP_047191257.1">
    <property type="nucleotide sequence ID" value="NZ_LCYG01000062.1"/>
</dbReference>
<dbReference type="Pfam" id="PF03547">
    <property type="entry name" value="Mem_trans"/>
    <property type="match status" value="1"/>
</dbReference>
<comment type="subcellular location">
    <subcellularLocation>
        <location evidence="1">Cell membrane</location>
        <topology evidence="1">Multi-pass membrane protein</topology>
    </subcellularLocation>
</comment>
<dbReference type="PANTHER" id="PTHR36838:SF3">
    <property type="entry name" value="TRANSPORTER AUXIN EFFLUX CARRIER EC FAMILY"/>
    <property type="match status" value="1"/>
</dbReference>
<keyword evidence="6 8" id="KW-1133">Transmembrane helix</keyword>
<evidence type="ECO:0000256" key="2">
    <source>
        <dbReference type="ARBA" id="ARBA00010145"/>
    </source>
</evidence>
<protein>
    <submittedName>
        <fullName evidence="9">Transporter</fullName>
    </submittedName>
</protein>
<organism evidence="9 10">
    <name type="scientific">Microvirga vignae</name>
    <dbReference type="NCBI Taxonomy" id="1225564"/>
    <lineage>
        <taxon>Bacteria</taxon>
        <taxon>Pseudomonadati</taxon>
        <taxon>Pseudomonadota</taxon>
        <taxon>Alphaproteobacteria</taxon>
        <taxon>Hyphomicrobiales</taxon>
        <taxon>Methylobacteriaceae</taxon>
        <taxon>Microvirga</taxon>
    </lineage>
</organism>
<evidence type="ECO:0000256" key="5">
    <source>
        <dbReference type="ARBA" id="ARBA00022692"/>
    </source>
</evidence>
<dbReference type="STRING" id="1225564.AA309_22405"/>
<dbReference type="AlphaFoldDB" id="A0A0H1R7Z6"/>
<feature type="transmembrane region" description="Helical" evidence="8">
    <location>
        <begin position="65"/>
        <end position="84"/>
    </location>
</feature>
<dbReference type="OrthoDB" id="9810457at2"/>
<keyword evidence="3" id="KW-0813">Transport</keyword>
<accession>A0A0H1R7Z6</accession>
<dbReference type="GO" id="GO:0055085">
    <property type="term" value="P:transmembrane transport"/>
    <property type="evidence" value="ECO:0007669"/>
    <property type="project" value="InterPro"/>
</dbReference>
<dbReference type="InterPro" id="IPR004776">
    <property type="entry name" value="Mem_transp_PIN-like"/>
</dbReference>
<evidence type="ECO:0000256" key="3">
    <source>
        <dbReference type="ARBA" id="ARBA00022448"/>
    </source>
</evidence>
<comment type="similarity">
    <text evidence="2">Belongs to the auxin efflux carrier (TC 2.A.69) family.</text>
</comment>
<evidence type="ECO:0000256" key="6">
    <source>
        <dbReference type="ARBA" id="ARBA00022989"/>
    </source>
</evidence>
<dbReference type="PANTHER" id="PTHR36838">
    <property type="entry name" value="AUXIN EFFLUX CARRIER FAMILY PROTEIN"/>
    <property type="match status" value="1"/>
</dbReference>